<dbReference type="InterPro" id="IPR009057">
    <property type="entry name" value="Homeodomain-like_sf"/>
</dbReference>
<dbReference type="SUPFAM" id="SSF46689">
    <property type="entry name" value="Homeodomain-like"/>
    <property type="match status" value="1"/>
</dbReference>
<reference evidence="5 6" key="1">
    <citation type="submission" date="2017-04" db="EMBL/GenBank/DDBJ databases">
        <title>Monoglobus pectinilyticus 14 draft genome.</title>
        <authorList>
            <person name="Kim C."/>
            <person name="Rosendale D.I."/>
            <person name="Kelly W.J."/>
            <person name="Tannock G.W."/>
            <person name="Patchett M.L."/>
            <person name="Jordens J.Z."/>
        </authorList>
    </citation>
    <scope>NUCLEOTIDE SEQUENCE [LARGE SCALE GENOMIC DNA]</scope>
    <source>
        <strain evidence="5 6">14</strain>
    </source>
</reference>
<organism evidence="5 6">
    <name type="scientific">Monoglobus pectinilyticus</name>
    <dbReference type="NCBI Taxonomy" id="1981510"/>
    <lineage>
        <taxon>Bacteria</taxon>
        <taxon>Bacillati</taxon>
        <taxon>Bacillota</taxon>
        <taxon>Clostridia</taxon>
        <taxon>Monoglobales</taxon>
        <taxon>Monoglobaceae</taxon>
        <taxon>Monoglobus</taxon>
    </lineage>
</organism>
<dbReference type="PANTHER" id="PTHR43280:SF34">
    <property type="entry name" value="ARAC-FAMILY TRANSCRIPTIONAL REGULATOR"/>
    <property type="match status" value="1"/>
</dbReference>
<dbReference type="PROSITE" id="PS01124">
    <property type="entry name" value="HTH_ARAC_FAMILY_2"/>
    <property type="match status" value="1"/>
</dbReference>
<evidence type="ECO:0000256" key="3">
    <source>
        <dbReference type="ARBA" id="ARBA00023163"/>
    </source>
</evidence>
<dbReference type="GO" id="GO:0043565">
    <property type="term" value="F:sequence-specific DNA binding"/>
    <property type="evidence" value="ECO:0007669"/>
    <property type="project" value="InterPro"/>
</dbReference>
<gene>
    <name evidence="5" type="ORF">B9O19_01182</name>
</gene>
<dbReference type="OrthoDB" id="184994at2"/>
<name>A0A2K9P245_9FIRM</name>
<dbReference type="RefSeq" id="WP_102365555.1">
    <property type="nucleotide sequence ID" value="NZ_CP020991.1"/>
</dbReference>
<proteinExistence type="predicted"/>
<dbReference type="GeneID" id="98062588"/>
<dbReference type="Proteomes" id="UP000235589">
    <property type="component" value="Chromosome"/>
</dbReference>
<keyword evidence="6" id="KW-1185">Reference proteome</keyword>
<dbReference type="AlphaFoldDB" id="A0A2K9P245"/>
<evidence type="ECO:0000259" key="4">
    <source>
        <dbReference type="PROSITE" id="PS01124"/>
    </source>
</evidence>
<dbReference type="Gene3D" id="1.10.10.60">
    <property type="entry name" value="Homeodomain-like"/>
    <property type="match status" value="2"/>
</dbReference>
<dbReference type="Pfam" id="PF12833">
    <property type="entry name" value="HTH_18"/>
    <property type="match status" value="1"/>
</dbReference>
<dbReference type="KEGG" id="mpec:B9O19_01182"/>
<protein>
    <submittedName>
        <fullName evidence="5">AraC family transcriptional regulator</fullName>
    </submittedName>
</protein>
<dbReference type="GO" id="GO:0003700">
    <property type="term" value="F:DNA-binding transcription factor activity"/>
    <property type="evidence" value="ECO:0007669"/>
    <property type="project" value="InterPro"/>
</dbReference>
<evidence type="ECO:0000313" key="5">
    <source>
        <dbReference type="EMBL" id="AUO19343.1"/>
    </source>
</evidence>
<keyword evidence="2" id="KW-0238">DNA-binding</keyword>
<keyword evidence="3" id="KW-0804">Transcription</keyword>
<evidence type="ECO:0000256" key="2">
    <source>
        <dbReference type="ARBA" id="ARBA00023125"/>
    </source>
</evidence>
<accession>A0A2K9P245</accession>
<keyword evidence="1" id="KW-0805">Transcription regulation</keyword>
<dbReference type="SMART" id="SM00342">
    <property type="entry name" value="HTH_ARAC"/>
    <property type="match status" value="1"/>
</dbReference>
<evidence type="ECO:0000313" key="6">
    <source>
        <dbReference type="Proteomes" id="UP000235589"/>
    </source>
</evidence>
<evidence type="ECO:0000256" key="1">
    <source>
        <dbReference type="ARBA" id="ARBA00023015"/>
    </source>
</evidence>
<dbReference type="PANTHER" id="PTHR43280">
    <property type="entry name" value="ARAC-FAMILY TRANSCRIPTIONAL REGULATOR"/>
    <property type="match status" value="1"/>
</dbReference>
<sequence length="414" mass="46818">MDAFNINGVQPAMNEHAQLQTLEHKNETNEREKFIRKLLMGNSDFNPKTAAELGIKFGENNFSVILVRINKTEDLTISDLPSIIFAIRNIGEELYGESSECYGVETDGVTVAFLLNHGSDTKFISDQSADLKRHIVELFGVNTTLSLCTQKDCPVSDCQILYNKAKYAMLYRLSFKPYSIIDYDKTLSMSRLSCEYPSLLEREIFECIHARNEEVLDRAISAFIGTVDKMSYDTIVLHTARLLIAVDNLTIDSSGNNSVVHNSVIEDLSTLESIDDLTRFIKSRCMEIMDIISAQKPDTKKDMIVTNIINYINDNYKDPELSVEAIAANVNRSSNYIRSIFKKSQGVSISEYLAQKRFDQVCKMLIETNLTARDIGRAVGLNSGSYFYTSFKKYTGCTPDSYRKAHQAKIFDNK</sequence>
<dbReference type="InterPro" id="IPR018060">
    <property type="entry name" value="HTH_AraC"/>
</dbReference>
<feature type="domain" description="HTH araC/xylS-type" evidence="4">
    <location>
        <begin position="306"/>
        <end position="405"/>
    </location>
</feature>
<dbReference type="EMBL" id="CP020991">
    <property type="protein sequence ID" value="AUO19343.1"/>
    <property type="molecule type" value="Genomic_DNA"/>
</dbReference>